<dbReference type="CDD" id="cd00586">
    <property type="entry name" value="4HBT"/>
    <property type="match status" value="1"/>
</dbReference>
<dbReference type="PANTHER" id="PTHR31793">
    <property type="entry name" value="4-HYDROXYBENZOYL-COA THIOESTERASE FAMILY MEMBER"/>
    <property type="match status" value="1"/>
</dbReference>
<dbReference type="InterPro" id="IPR006684">
    <property type="entry name" value="YbgC/YbaW"/>
</dbReference>
<reference evidence="3" key="1">
    <citation type="submission" date="2016-04" db="EMBL/GenBank/DDBJ databases">
        <authorList>
            <person name="Evans L.H."/>
            <person name="Alamgir A."/>
            <person name="Owens N."/>
            <person name="Weber N.D."/>
            <person name="Virtaneva K."/>
            <person name="Barbian K."/>
            <person name="Babar A."/>
            <person name="Rosenke K."/>
        </authorList>
    </citation>
    <scope>NUCLEOTIDE SEQUENCE</scope>
    <source>
        <strain evidence="3">86</strain>
    </source>
</reference>
<dbReference type="SUPFAM" id="SSF54637">
    <property type="entry name" value="Thioesterase/thiol ester dehydrase-isomerase"/>
    <property type="match status" value="1"/>
</dbReference>
<gene>
    <name evidence="3" type="ORF">KL86DPRO_11604</name>
</gene>
<evidence type="ECO:0000256" key="1">
    <source>
        <dbReference type="ARBA" id="ARBA00005953"/>
    </source>
</evidence>
<evidence type="ECO:0000256" key="2">
    <source>
        <dbReference type="ARBA" id="ARBA00022801"/>
    </source>
</evidence>
<evidence type="ECO:0000313" key="3">
    <source>
        <dbReference type="EMBL" id="SBV99496.1"/>
    </source>
</evidence>
<dbReference type="InterPro" id="IPR029069">
    <property type="entry name" value="HotDog_dom_sf"/>
</dbReference>
<dbReference type="EMBL" id="FLUQ01000001">
    <property type="protein sequence ID" value="SBV99496.1"/>
    <property type="molecule type" value="Genomic_DNA"/>
</dbReference>
<dbReference type="GO" id="GO:0047617">
    <property type="term" value="F:fatty acyl-CoA hydrolase activity"/>
    <property type="evidence" value="ECO:0007669"/>
    <property type="project" value="TreeGrafter"/>
</dbReference>
<protein>
    <submittedName>
        <fullName evidence="3">Uncharacterized protein</fullName>
    </submittedName>
</protein>
<dbReference type="PANTHER" id="PTHR31793:SF27">
    <property type="entry name" value="NOVEL THIOESTERASE SUPERFAMILY DOMAIN AND SAPOSIN A-TYPE DOMAIN CONTAINING PROTEIN (0610012H03RIK)"/>
    <property type="match status" value="1"/>
</dbReference>
<comment type="similarity">
    <text evidence="1">Belongs to the 4-hydroxybenzoyl-CoA thioesterase family.</text>
</comment>
<dbReference type="PIRSF" id="PIRSF003230">
    <property type="entry name" value="YbgC"/>
    <property type="match status" value="1"/>
</dbReference>
<sequence>MTDGQKHAACPEAGGIWHEHRVSYGETDAMGVLYYAEYLHIFERARSALIRSHGMSYSAVEERGIYLPVREASCRYRAPARYDDLTYVRVWISAWGRASVTFSYEFFAGDKATLLATGMTQHACVDKTGRPVPAPDWLKEILRG</sequence>
<dbReference type="AlphaFoldDB" id="A0A212JJ93"/>
<dbReference type="NCBIfam" id="TIGR00051">
    <property type="entry name" value="YbgC/FadM family acyl-CoA thioesterase"/>
    <property type="match status" value="1"/>
</dbReference>
<dbReference type="Gene3D" id="3.10.129.10">
    <property type="entry name" value="Hotdog Thioesterase"/>
    <property type="match status" value="1"/>
</dbReference>
<name>A0A212JJ93_9DELT</name>
<accession>A0A212JJ93</accession>
<proteinExistence type="inferred from homology"/>
<dbReference type="InterPro" id="IPR050563">
    <property type="entry name" value="4-hydroxybenzoyl-CoA_TE"/>
</dbReference>
<keyword evidence="2" id="KW-0378">Hydrolase</keyword>
<organism evidence="3">
    <name type="scientific">uncultured delta proteobacterium</name>
    <dbReference type="NCBI Taxonomy" id="34034"/>
    <lineage>
        <taxon>Bacteria</taxon>
        <taxon>Deltaproteobacteria</taxon>
        <taxon>environmental samples</taxon>
    </lineage>
</organism>
<dbReference type="Pfam" id="PF13279">
    <property type="entry name" value="4HBT_2"/>
    <property type="match status" value="1"/>
</dbReference>